<dbReference type="Proteomes" id="UP000504636">
    <property type="component" value="Unplaced"/>
</dbReference>
<dbReference type="RefSeq" id="XP_033571984.1">
    <property type="nucleotide sequence ID" value="XM_033722336.1"/>
</dbReference>
<reference evidence="4" key="2">
    <citation type="submission" date="2020-04" db="EMBL/GenBank/DDBJ databases">
        <authorList>
            <consortium name="NCBI Genome Project"/>
        </authorList>
    </citation>
    <scope>NUCLEOTIDE SEQUENCE</scope>
    <source>
        <strain evidence="4">CBS 304.34</strain>
    </source>
</reference>
<reference evidence="2 4" key="1">
    <citation type="journal article" date="2020" name="Stud. Mycol.">
        <title>101 Dothideomycetes genomes: a test case for predicting lifestyles and emergence of pathogens.</title>
        <authorList>
            <person name="Haridas S."/>
            <person name="Albert R."/>
            <person name="Binder M."/>
            <person name="Bloem J."/>
            <person name="Labutti K."/>
            <person name="Salamov A."/>
            <person name="Andreopoulos B."/>
            <person name="Baker S."/>
            <person name="Barry K."/>
            <person name="Bills G."/>
            <person name="Bluhm B."/>
            <person name="Cannon C."/>
            <person name="Castanera R."/>
            <person name="Culley D."/>
            <person name="Daum C."/>
            <person name="Ezra D."/>
            <person name="Gonzalez J."/>
            <person name="Henrissat B."/>
            <person name="Kuo A."/>
            <person name="Liang C."/>
            <person name="Lipzen A."/>
            <person name="Lutzoni F."/>
            <person name="Magnuson J."/>
            <person name="Mondo S."/>
            <person name="Nolan M."/>
            <person name="Ohm R."/>
            <person name="Pangilinan J."/>
            <person name="Park H.-J."/>
            <person name="Ramirez L."/>
            <person name="Alfaro M."/>
            <person name="Sun H."/>
            <person name="Tritt A."/>
            <person name="Yoshinaga Y."/>
            <person name="Zwiers L.-H."/>
            <person name="Turgeon B."/>
            <person name="Goodwin S."/>
            <person name="Spatafora J."/>
            <person name="Crous P."/>
            <person name="Grigoriev I."/>
        </authorList>
    </citation>
    <scope>NUCLEOTIDE SEQUENCE</scope>
    <source>
        <strain evidence="2 4">CBS 304.34</strain>
    </source>
</reference>
<evidence type="ECO:0000256" key="1">
    <source>
        <dbReference type="SAM" id="MobiDB-lite"/>
    </source>
</evidence>
<evidence type="ECO:0000313" key="2">
    <source>
        <dbReference type="EMBL" id="KAF2805020.1"/>
    </source>
</evidence>
<feature type="region of interest" description="Disordered" evidence="1">
    <location>
        <begin position="1"/>
        <end position="61"/>
    </location>
</feature>
<organism evidence="2">
    <name type="scientific">Mytilinidion resinicola</name>
    <dbReference type="NCBI Taxonomy" id="574789"/>
    <lineage>
        <taxon>Eukaryota</taxon>
        <taxon>Fungi</taxon>
        <taxon>Dikarya</taxon>
        <taxon>Ascomycota</taxon>
        <taxon>Pezizomycotina</taxon>
        <taxon>Dothideomycetes</taxon>
        <taxon>Pleosporomycetidae</taxon>
        <taxon>Mytilinidiales</taxon>
        <taxon>Mytilinidiaceae</taxon>
        <taxon>Mytilinidion</taxon>
    </lineage>
</organism>
<reference evidence="4" key="3">
    <citation type="submission" date="2025-04" db="UniProtKB">
        <authorList>
            <consortium name="RefSeq"/>
        </authorList>
    </citation>
    <scope>IDENTIFICATION</scope>
    <source>
        <strain evidence="4">CBS 304.34</strain>
    </source>
</reference>
<feature type="compositionally biased region" description="Basic residues" evidence="1">
    <location>
        <begin position="19"/>
        <end position="35"/>
    </location>
</feature>
<dbReference type="AlphaFoldDB" id="A0A6A6Y8J6"/>
<gene>
    <name evidence="2 4" type="ORF">BDZ99DRAFT_480448</name>
</gene>
<feature type="region of interest" description="Disordered" evidence="1">
    <location>
        <begin position="341"/>
        <end position="371"/>
    </location>
</feature>
<dbReference type="OrthoDB" id="10454531at2759"/>
<evidence type="ECO:0000313" key="4">
    <source>
        <dbReference type="RefSeq" id="XP_033571984.1"/>
    </source>
</evidence>
<sequence length="385" mass="42639">MEQSKVPPYGTTNGEPQRSKKTKTGNLKQKKKATRARAAAAAAAAANQNATPPLETAQDGDETTLVNDTASKMSQNIEKESGPAFNGVEATIIANSIAPTASATRLEDCLQGPEVEVYHNTATGRELIDKIHLRLLTRLSIAAETAFSSPPTLVGAAPDQYIISTTSNTSFALKVILKWMKDCAAAGGILCLSAFPRKKRGITILDLYRVYETARNMKVRTSVVTILNRIKQRMSHDVLDAYTLSLLWKNRKNHADLTSHAIQQMCFHWVAGHHGDWEAVELYLEKVPNLKAQVVQEGQLRQLEFFMKKEDERMEMVTENEDSISKVDEWKVELEHEKAEHDTTSWDWTEGNPLKEIGLSPPASVGKGVPSREVKVGETYFGPPK</sequence>
<feature type="compositionally biased region" description="Low complexity" evidence="1">
    <location>
        <begin position="36"/>
        <end position="51"/>
    </location>
</feature>
<name>A0A6A6Y8J6_9PEZI</name>
<evidence type="ECO:0000313" key="3">
    <source>
        <dbReference type="Proteomes" id="UP000504636"/>
    </source>
</evidence>
<keyword evidence="3" id="KW-1185">Reference proteome</keyword>
<protein>
    <submittedName>
        <fullName evidence="2 4">Uncharacterized protein</fullName>
    </submittedName>
</protein>
<dbReference type="GeneID" id="54463229"/>
<dbReference type="EMBL" id="MU003710">
    <property type="protein sequence ID" value="KAF2805020.1"/>
    <property type="molecule type" value="Genomic_DNA"/>
</dbReference>
<proteinExistence type="predicted"/>
<accession>A0A6A6Y8J6</accession>